<dbReference type="InterPro" id="IPR054542">
    <property type="entry name" value="Cys_met_metab_PP"/>
</dbReference>
<dbReference type="EC" id="4.4.1.13" evidence="2"/>
<keyword evidence="8" id="KW-1185">Reference proteome</keyword>
<gene>
    <name evidence="7" type="ORF">V6N11_000428</name>
</gene>
<evidence type="ECO:0000256" key="3">
    <source>
        <dbReference type="ARBA" id="ARBA00022605"/>
    </source>
</evidence>
<protein>
    <recommendedName>
        <fullName evidence="2">cysteine-S-conjugate beta-lyase</fullName>
        <ecNumber evidence="2">4.4.1.13</ecNumber>
    </recommendedName>
</protein>
<accession>A0ABR2NT68</accession>
<dbReference type="SUPFAM" id="SSF53383">
    <property type="entry name" value="PLP-dependent transferases"/>
    <property type="match status" value="1"/>
</dbReference>
<evidence type="ECO:0000313" key="8">
    <source>
        <dbReference type="Proteomes" id="UP001396334"/>
    </source>
</evidence>
<dbReference type="Pfam" id="PF01053">
    <property type="entry name" value="Cys_Met_Meta_PP"/>
    <property type="match status" value="1"/>
</dbReference>
<dbReference type="Gene3D" id="3.40.640.10">
    <property type="entry name" value="Type I PLP-dependent aspartate aminotransferase-like (Major domain)"/>
    <property type="match status" value="1"/>
</dbReference>
<dbReference type="InterPro" id="IPR015421">
    <property type="entry name" value="PyrdxlP-dep_Trfase_major"/>
</dbReference>
<evidence type="ECO:0000313" key="7">
    <source>
        <dbReference type="EMBL" id="KAK8979276.1"/>
    </source>
</evidence>
<dbReference type="Proteomes" id="UP001396334">
    <property type="component" value="Unassembled WGS sequence"/>
</dbReference>
<evidence type="ECO:0000256" key="5">
    <source>
        <dbReference type="ARBA" id="ARBA00023239"/>
    </source>
</evidence>
<dbReference type="EMBL" id="JBBPBN010000102">
    <property type="protein sequence ID" value="KAK8979276.1"/>
    <property type="molecule type" value="Genomic_DNA"/>
</dbReference>
<reference evidence="7 8" key="1">
    <citation type="journal article" date="2024" name="G3 (Bethesda)">
        <title>Genome assembly of Hibiscus sabdariffa L. provides insights into metabolisms of medicinal natural products.</title>
        <authorList>
            <person name="Kim T."/>
        </authorList>
    </citation>
    <scope>NUCLEOTIDE SEQUENCE [LARGE SCALE GENOMIC DNA]</scope>
    <source>
        <strain evidence="7">TK-2024</strain>
        <tissue evidence="7">Old leaves</tissue>
    </source>
</reference>
<organism evidence="7 8">
    <name type="scientific">Hibiscus sabdariffa</name>
    <name type="common">roselle</name>
    <dbReference type="NCBI Taxonomy" id="183260"/>
    <lineage>
        <taxon>Eukaryota</taxon>
        <taxon>Viridiplantae</taxon>
        <taxon>Streptophyta</taxon>
        <taxon>Embryophyta</taxon>
        <taxon>Tracheophyta</taxon>
        <taxon>Spermatophyta</taxon>
        <taxon>Magnoliopsida</taxon>
        <taxon>eudicotyledons</taxon>
        <taxon>Gunneridae</taxon>
        <taxon>Pentapetalae</taxon>
        <taxon>rosids</taxon>
        <taxon>malvids</taxon>
        <taxon>Malvales</taxon>
        <taxon>Malvaceae</taxon>
        <taxon>Malvoideae</taxon>
        <taxon>Hibiscus</taxon>
    </lineage>
</organism>
<dbReference type="PANTHER" id="PTHR11808">
    <property type="entry name" value="TRANS-SULFURATION ENZYME FAMILY MEMBER"/>
    <property type="match status" value="1"/>
</dbReference>
<sequence>MAALSTVANLVGSGQEIVEGDDIYGGSDCLLSRVTPKSGVLTKIAHANGALVLVDNSIMSPVLSQPLELGADIVMHSATKFIAGHSDVMVGVLAVKEERTLLVNIYSEFDPYGAMSTPLYQTATFKQALGKA</sequence>
<keyword evidence="4 6" id="KW-0663">Pyridoxal phosphate</keyword>
<evidence type="ECO:0000256" key="1">
    <source>
        <dbReference type="ARBA" id="ARBA00001933"/>
    </source>
</evidence>
<keyword evidence="5" id="KW-0456">Lyase</keyword>
<comment type="caution">
    <text evidence="7">The sequence shown here is derived from an EMBL/GenBank/DDBJ whole genome shotgun (WGS) entry which is preliminary data.</text>
</comment>
<comment type="cofactor">
    <cofactor evidence="1 6">
        <name>pyridoxal 5'-phosphate</name>
        <dbReference type="ChEBI" id="CHEBI:597326"/>
    </cofactor>
</comment>
<keyword evidence="3" id="KW-0028">Amino-acid biosynthesis</keyword>
<name>A0ABR2NT68_9ROSI</name>
<dbReference type="InterPro" id="IPR000277">
    <property type="entry name" value="Cys/Met-Metab_PyrdxlP-dep_enz"/>
</dbReference>
<proteinExistence type="inferred from homology"/>
<dbReference type="InterPro" id="IPR015424">
    <property type="entry name" value="PyrdxlP-dep_Trfase"/>
</dbReference>
<dbReference type="PANTHER" id="PTHR11808:SF50">
    <property type="entry name" value="CYSTATHIONINE BETA-LYASE"/>
    <property type="match status" value="1"/>
</dbReference>
<comment type="similarity">
    <text evidence="6">Belongs to the trans-sulfuration enzymes family.</text>
</comment>
<dbReference type="PROSITE" id="PS00868">
    <property type="entry name" value="CYS_MET_METAB_PP"/>
    <property type="match status" value="1"/>
</dbReference>
<evidence type="ECO:0000256" key="6">
    <source>
        <dbReference type="RuleBase" id="RU362118"/>
    </source>
</evidence>
<evidence type="ECO:0000256" key="2">
    <source>
        <dbReference type="ARBA" id="ARBA00012224"/>
    </source>
</evidence>
<evidence type="ECO:0000256" key="4">
    <source>
        <dbReference type="ARBA" id="ARBA00022898"/>
    </source>
</evidence>